<sequence length="226" mass="25475">MRSVIPCEAIPEQWLLADEDEEDTRGLDIMQKFYFEHVEAPSSRVIGHNKIYRSGFAVYQRIAEVVVDIRSRSFLTYFDGAGEQVTNLDDTSVCITKTDDAGEEVANLESVQNPDSTPDIKIEKVARVEAASSPASSRRELDLDSVGIESSDDEVVSIVLNTTSRPAGRPREKRAVKKAKRRKEFEETKTHNYQIRSARASCPEGTNRRDECDRTWTGQNWAQSTT</sequence>
<proteinExistence type="predicted"/>
<feature type="compositionally biased region" description="Basic residues" evidence="1">
    <location>
        <begin position="171"/>
        <end position="182"/>
    </location>
</feature>
<feature type="compositionally biased region" description="Polar residues" evidence="1">
    <location>
        <begin position="216"/>
        <end position="226"/>
    </location>
</feature>
<evidence type="ECO:0000313" key="2">
    <source>
        <dbReference type="EMBL" id="KAF4141662.1"/>
    </source>
</evidence>
<evidence type="ECO:0000313" key="3">
    <source>
        <dbReference type="Proteomes" id="UP000704712"/>
    </source>
</evidence>
<feature type="region of interest" description="Disordered" evidence="1">
    <location>
        <begin position="163"/>
        <end position="226"/>
    </location>
</feature>
<dbReference type="AlphaFoldDB" id="A0A8S9UQK9"/>
<organism evidence="2 3">
    <name type="scientific">Phytophthora infestans</name>
    <name type="common">Potato late blight agent</name>
    <name type="synonym">Botrytis infestans</name>
    <dbReference type="NCBI Taxonomy" id="4787"/>
    <lineage>
        <taxon>Eukaryota</taxon>
        <taxon>Sar</taxon>
        <taxon>Stramenopiles</taxon>
        <taxon>Oomycota</taxon>
        <taxon>Peronosporomycetes</taxon>
        <taxon>Peronosporales</taxon>
        <taxon>Peronosporaceae</taxon>
        <taxon>Phytophthora</taxon>
    </lineage>
</organism>
<name>A0A8S9UQK9_PHYIN</name>
<accession>A0A8S9UQK9</accession>
<comment type="caution">
    <text evidence="2">The sequence shown here is derived from an EMBL/GenBank/DDBJ whole genome shotgun (WGS) entry which is preliminary data.</text>
</comment>
<reference evidence="2" key="1">
    <citation type="submission" date="2020-03" db="EMBL/GenBank/DDBJ databases">
        <title>Hybrid Assembly of Korean Phytophthora infestans isolates.</title>
        <authorList>
            <person name="Prokchorchik M."/>
            <person name="Lee Y."/>
            <person name="Seo J."/>
            <person name="Cho J.-H."/>
            <person name="Park Y.-E."/>
            <person name="Jang D.-C."/>
            <person name="Im J.-S."/>
            <person name="Choi J.-G."/>
            <person name="Park H.-J."/>
            <person name="Lee G.-B."/>
            <person name="Lee Y.-G."/>
            <person name="Hong S.-Y."/>
            <person name="Cho K."/>
            <person name="Sohn K.H."/>
        </authorList>
    </citation>
    <scope>NUCLEOTIDE SEQUENCE</scope>
    <source>
        <strain evidence="2">KR_2_A2</strain>
    </source>
</reference>
<protein>
    <submittedName>
        <fullName evidence="2">Uncharacterized protein</fullName>
    </submittedName>
</protein>
<dbReference type="Proteomes" id="UP000704712">
    <property type="component" value="Unassembled WGS sequence"/>
</dbReference>
<evidence type="ECO:0000256" key="1">
    <source>
        <dbReference type="SAM" id="MobiDB-lite"/>
    </source>
</evidence>
<dbReference type="EMBL" id="JAACNO010001291">
    <property type="protein sequence ID" value="KAF4141662.1"/>
    <property type="molecule type" value="Genomic_DNA"/>
</dbReference>
<gene>
    <name evidence="2" type="ORF">GN958_ATG09143</name>
</gene>